<evidence type="ECO:0000259" key="4">
    <source>
        <dbReference type="PROSITE" id="PS51118"/>
    </source>
</evidence>
<dbReference type="RefSeq" id="WP_092649846.1">
    <property type="nucleotide sequence ID" value="NZ_FOHA01000002.1"/>
</dbReference>
<dbReference type="STRING" id="142588.SAMN04488559_10274"/>
<dbReference type="AlphaFoldDB" id="A0A1H9QHB2"/>
<accession>A0A1H9QHB2</accession>
<dbReference type="Proteomes" id="UP000198948">
    <property type="component" value="Unassembled WGS sequence"/>
</dbReference>
<dbReference type="InterPro" id="IPR036390">
    <property type="entry name" value="WH_DNA-bd_sf"/>
</dbReference>
<dbReference type="OrthoDB" id="2224683at2"/>
<sequence>MTNNDCSQNQHLRAIATPLLGKWVPFILLHLAKDASSFAQLERAIEGISRKVLTENLNHLQASGLIIKYGEASTGFPVSYEVTSLGQGYVKVLNEAKNWLIMNQEALLQGRENPNNSR</sequence>
<dbReference type="PANTHER" id="PTHR33204:SF37">
    <property type="entry name" value="HTH-TYPE TRANSCRIPTIONAL REGULATOR YODB"/>
    <property type="match status" value="1"/>
</dbReference>
<evidence type="ECO:0000256" key="3">
    <source>
        <dbReference type="ARBA" id="ARBA00023163"/>
    </source>
</evidence>
<dbReference type="InterPro" id="IPR036388">
    <property type="entry name" value="WH-like_DNA-bd_sf"/>
</dbReference>
<dbReference type="Gene3D" id="1.10.10.10">
    <property type="entry name" value="Winged helix-like DNA-binding domain superfamily/Winged helix DNA-binding domain"/>
    <property type="match status" value="1"/>
</dbReference>
<organism evidence="5 6">
    <name type="scientific">Isobaculum melis</name>
    <dbReference type="NCBI Taxonomy" id="142588"/>
    <lineage>
        <taxon>Bacteria</taxon>
        <taxon>Bacillati</taxon>
        <taxon>Bacillota</taxon>
        <taxon>Bacilli</taxon>
        <taxon>Lactobacillales</taxon>
        <taxon>Carnobacteriaceae</taxon>
        <taxon>Isobaculum</taxon>
    </lineage>
</organism>
<dbReference type="PANTHER" id="PTHR33204">
    <property type="entry name" value="TRANSCRIPTIONAL REGULATOR, MARR FAMILY"/>
    <property type="match status" value="1"/>
</dbReference>
<gene>
    <name evidence="5" type="ORF">SAMN04488559_10274</name>
</gene>
<feature type="domain" description="HTH hxlR-type" evidence="4">
    <location>
        <begin position="6"/>
        <end position="108"/>
    </location>
</feature>
<name>A0A1H9QHB2_9LACT</name>
<evidence type="ECO:0000256" key="2">
    <source>
        <dbReference type="ARBA" id="ARBA00023125"/>
    </source>
</evidence>
<evidence type="ECO:0000313" key="6">
    <source>
        <dbReference type="Proteomes" id="UP000198948"/>
    </source>
</evidence>
<evidence type="ECO:0000256" key="1">
    <source>
        <dbReference type="ARBA" id="ARBA00023015"/>
    </source>
</evidence>
<keyword evidence="6" id="KW-1185">Reference proteome</keyword>
<keyword evidence="1" id="KW-0805">Transcription regulation</keyword>
<dbReference type="EMBL" id="FOHA01000002">
    <property type="protein sequence ID" value="SER59820.1"/>
    <property type="molecule type" value="Genomic_DNA"/>
</dbReference>
<dbReference type="GO" id="GO:0003677">
    <property type="term" value="F:DNA binding"/>
    <property type="evidence" value="ECO:0007669"/>
    <property type="project" value="UniProtKB-KW"/>
</dbReference>
<proteinExistence type="predicted"/>
<keyword evidence="2 5" id="KW-0238">DNA-binding</keyword>
<dbReference type="PROSITE" id="PS51118">
    <property type="entry name" value="HTH_HXLR"/>
    <property type="match status" value="1"/>
</dbReference>
<dbReference type="SUPFAM" id="SSF46785">
    <property type="entry name" value="Winged helix' DNA-binding domain"/>
    <property type="match status" value="1"/>
</dbReference>
<evidence type="ECO:0000313" key="5">
    <source>
        <dbReference type="EMBL" id="SER59820.1"/>
    </source>
</evidence>
<keyword evidence="3" id="KW-0804">Transcription</keyword>
<reference evidence="5 6" key="1">
    <citation type="submission" date="2016-10" db="EMBL/GenBank/DDBJ databases">
        <authorList>
            <person name="de Groot N.N."/>
        </authorList>
    </citation>
    <scope>NUCLEOTIDE SEQUENCE [LARGE SCALE GENOMIC DNA]</scope>
    <source>
        <strain evidence="5 6">DSM 13760</strain>
    </source>
</reference>
<protein>
    <submittedName>
        <fullName evidence="5">DNA-binding transcriptional regulator, HxlR family</fullName>
    </submittedName>
</protein>
<dbReference type="InterPro" id="IPR002577">
    <property type="entry name" value="HTH_HxlR"/>
</dbReference>
<dbReference type="Pfam" id="PF01638">
    <property type="entry name" value="HxlR"/>
    <property type="match status" value="1"/>
</dbReference>